<sequence length="373" mass="41077">MEDYMKKSFAIFLSTILTAGMLTGCASQSKPSKDGEKSDNVAKEVTISKIGLAHITSISESKDLGVDKNDKEVLPVAQADETIVAAAFDKDGKVAKVTIDTAQTKVKFDKNLKLTSDLNEKVKTKLERGEEYGMKKVSKIKKEWNEQIAELEKWMIGKTVDEIKGMKVKKRDDAHPSIPDVEELTSLVTISVENYIAGVEKAYKNAVEIKEGAVKLGLGTEVSIGNSKGLGVDKNGKEVLPMAQVDTTMAATAFDKDGKVVGNIIDTAQTKVEFDKQGKVTTDKKGEFKTKTELGEEYGMKKRSKIKKEWSEQIAEFEKWTVGKTVEEIKGMKVKKRDDKHVAIPDVEELTSLVTMTVEDYIAAVVEANKNAK</sequence>
<dbReference type="AlphaFoldDB" id="A0A4Q0VD66"/>
<dbReference type="Proteomes" id="UP000290921">
    <property type="component" value="Unassembled WGS sequence"/>
</dbReference>
<dbReference type="EMBL" id="QMAP01000002">
    <property type="protein sequence ID" value="RXI49896.1"/>
    <property type="molecule type" value="Genomic_DNA"/>
</dbReference>
<evidence type="ECO:0008006" key="3">
    <source>
        <dbReference type="Google" id="ProtNLM"/>
    </source>
</evidence>
<dbReference type="Gene3D" id="3.90.1010.20">
    <property type="match status" value="2"/>
</dbReference>
<accession>A0A4Q0VD66</accession>
<proteinExistence type="predicted"/>
<organism evidence="1 2">
    <name type="scientific">Clostridium tetani</name>
    <dbReference type="NCBI Taxonomy" id="1513"/>
    <lineage>
        <taxon>Bacteria</taxon>
        <taxon>Bacillati</taxon>
        <taxon>Bacillota</taxon>
        <taxon>Clostridia</taxon>
        <taxon>Eubacteriales</taxon>
        <taxon>Clostridiaceae</taxon>
        <taxon>Clostridium</taxon>
    </lineage>
</organism>
<gene>
    <name evidence="1" type="ORF">DP130_02605</name>
</gene>
<protein>
    <recommendedName>
        <fullName evidence="3">Lipoprotein</fullName>
    </recommendedName>
</protein>
<comment type="caution">
    <text evidence="1">The sequence shown here is derived from an EMBL/GenBank/DDBJ whole genome shotgun (WGS) entry which is preliminary data.</text>
</comment>
<dbReference type="PROSITE" id="PS51257">
    <property type="entry name" value="PROKAR_LIPOPROTEIN"/>
    <property type="match status" value="1"/>
</dbReference>
<evidence type="ECO:0000313" key="2">
    <source>
        <dbReference type="Proteomes" id="UP000290921"/>
    </source>
</evidence>
<evidence type="ECO:0000313" key="1">
    <source>
        <dbReference type="EMBL" id="RXI49896.1"/>
    </source>
</evidence>
<reference evidence="1 2" key="1">
    <citation type="submission" date="2018-06" db="EMBL/GenBank/DDBJ databases">
        <title>Genome conservation of Clostridium tetani.</title>
        <authorList>
            <person name="Bruggemann H."/>
            <person name="Popoff M.R."/>
        </authorList>
    </citation>
    <scope>NUCLEOTIDE SEQUENCE [LARGE SCALE GENOMIC DNA]</scope>
    <source>
        <strain evidence="1 2">2017.061</strain>
    </source>
</reference>
<name>A0A4Q0VD66_CLOTA</name>